<gene>
    <name evidence="2" type="ORF">DFR57_111111</name>
</gene>
<feature type="transmembrane region" description="Helical" evidence="1">
    <location>
        <begin position="27"/>
        <end position="50"/>
    </location>
</feature>
<keyword evidence="1" id="KW-0812">Transmembrane</keyword>
<dbReference type="OrthoDB" id="2355718at2"/>
<dbReference type="InterPro" id="IPR024490">
    <property type="entry name" value="DUF2759"/>
</dbReference>
<reference evidence="2 3" key="1">
    <citation type="submission" date="2018-07" db="EMBL/GenBank/DDBJ databases">
        <title>Genomic Encyclopedia of Type Strains, Phase IV (KMG-IV): sequencing the most valuable type-strain genomes for metagenomic binning, comparative biology and taxonomic classification.</title>
        <authorList>
            <person name="Goeker M."/>
        </authorList>
    </citation>
    <scope>NUCLEOTIDE SEQUENCE [LARGE SCALE GENOMIC DNA]</scope>
    <source>
        <strain evidence="2 3">DSM 27696</strain>
    </source>
</reference>
<keyword evidence="3" id="KW-1185">Reference proteome</keyword>
<comment type="caution">
    <text evidence="2">The sequence shown here is derived from an EMBL/GenBank/DDBJ whole genome shotgun (WGS) entry which is preliminary data.</text>
</comment>
<evidence type="ECO:0000313" key="3">
    <source>
        <dbReference type="Proteomes" id="UP000252585"/>
    </source>
</evidence>
<dbReference type="Proteomes" id="UP000252585">
    <property type="component" value="Unassembled WGS sequence"/>
</dbReference>
<name>A0A368XDS5_9BACI</name>
<sequence>MVLGFLLLIVTVLSALAVVREFKKQNMFGAGFAGLSTLTFGFFSIGTLYFEIIDPLL</sequence>
<keyword evidence="1" id="KW-0472">Membrane</keyword>
<proteinExistence type="predicted"/>
<protein>
    <submittedName>
        <fullName evidence="2">Uncharacterized protein DUF2759</fullName>
    </submittedName>
</protein>
<dbReference type="AlphaFoldDB" id="A0A368XDS5"/>
<dbReference type="Pfam" id="PF10958">
    <property type="entry name" value="DUF2759"/>
    <property type="match status" value="1"/>
</dbReference>
<organism evidence="2 3">
    <name type="scientific">Saliterribacillus persicus</name>
    <dbReference type="NCBI Taxonomy" id="930114"/>
    <lineage>
        <taxon>Bacteria</taxon>
        <taxon>Bacillati</taxon>
        <taxon>Bacillota</taxon>
        <taxon>Bacilli</taxon>
        <taxon>Bacillales</taxon>
        <taxon>Bacillaceae</taxon>
        <taxon>Saliterribacillus</taxon>
    </lineage>
</organism>
<dbReference type="RefSeq" id="WP_114353663.1">
    <property type="nucleotide sequence ID" value="NZ_QPJJ01000011.1"/>
</dbReference>
<accession>A0A368XDS5</accession>
<keyword evidence="1" id="KW-1133">Transmembrane helix</keyword>
<dbReference type="EMBL" id="QPJJ01000011">
    <property type="protein sequence ID" value="RCW65376.1"/>
    <property type="molecule type" value="Genomic_DNA"/>
</dbReference>
<evidence type="ECO:0000256" key="1">
    <source>
        <dbReference type="SAM" id="Phobius"/>
    </source>
</evidence>
<evidence type="ECO:0000313" key="2">
    <source>
        <dbReference type="EMBL" id="RCW65376.1"/>
    </source>
</evidence>